<proteinExistence type="predicted"/>
<reference evidence="1" key="1">
    <citation type="submission" date="2018-06" db="EMBL/GenBank/DDBJ databases">
        <authorList>
            <person name="Zhirakovskaya E."/>
        </authorList>
    </citation>
    <scope>NUCLEOTIDE SEQUENCE</scope>
</reference>
<dbReference type="AlphaFoldDB" id="A0A3B0SK97"/>
<evidence type="ECO:0000313" key="1">
    <source>
        <dbReference type="EMBL" id="VAW02782.1"/>
    </source>
</evidence>
<dbReference type="EMBL" id="UOEI01000341">
    <property type="protein sequence ID" value="VAW02782.1"/>
    <property type="molecule type" value="Genomic_DNA"/>
</dbReference>
<gene>
    <name evidence="1" type="ORF">MNBD_ACTINO01-338</name>
</gene>
<dbReference type="Gene3D" id="3.30.530.20">
    <property type="match status" value="1"/>
</dbReference>
<protein>
    <submittedName>
        <fullName evidence="1">Uncharacterized protein</fullName>
    </submittedName>
</protein>
<feature type="non-terminal residue" evidence="1">
    <location>
        <position position="1"/>
    </location>
</feature>
<dbReference type="SUPFAM" id="SSF55961">
    <property type="entry name" value="Bet v1-like"/>
    <property type="match status" value="1"/>
</dbReference>
<sequence>RQKGSRTWVPYRVLALDPNTRMSAELIGKDPLFESLRYDHRFVTDGDETISIERVDYTFRHGLAGRVLNSLIGRKLVRKQVLDAHKRLRSAAVAS</sequence>
<dbReference type="InterPro" id="IPR023393">
    <property type="entry name" value="START-like_dom_sf"/>
</dbReference>
<name>A0A3B0SK97_9ZZZZ</name>
<accession>A0A3B0SK97</accession>
<organism evidence="1">
    <name type="scientific">hydrothermal vent metagenome</name>
    <dbReference type="NCBI Taxonomy" id="652676"/>
    <lineage>
        <taxon>unclassified sequences</taxon>
        <taxon>metagenomes</taxon>
        <taxon>ecological metagenomes</taxon>
    </lineage>
</organism>